<protein>
    <recommendedName>
        <fullName evidence="4">DUF4383 domain-containing protein</fullName>
    </recommendedName>
</protein>
<name>A0A117IM04_MYCTH</name>
<dbReference type="STRING" id="1797.RMCT_1516"/>
<dbReference type="OMA" id="TTHYGEM"/>
<feature type="transmembrane region" description="Helical" evidence="1">
    <location>
        <begin position="21"/>
        <end position="41"/>
    </location>
</feature>
<accession>A0A117IM04</accession>
<reference evidence="2 3" key="1">
    <citation type="journal article" date="2016" name="Genome Announc.">
        <title>Draft Genome Sequences of Five Rapidly Growing Mycobacterium Species, M. thermoresistibile, M. fortuitum subsp. acetamidolyticum, M. canariasense, M. brisbanense, and M. novocastrense.</title>
        <authorList>
            <person name="Katahira K."/>
            <person name="Ogura Y."/>
            <person name="Gotoh Y."/>
            <person name="Hayashi T."/>
        </authorList>
    </citation>
    <scope>NUCLEOTIDE SEQUENCE [LARGE SCALE GENOMIC DNA]</scope>
    <source>
        <strain evidence="2 3">JCM6362</strain>
    </source>
</reference>
<keyword evidence="1" id="KW-0812">Transmembrane</keyword>
<feature type="transmembrane region" description="Helical" evidence="1">
    <location>
        <begin position="127"/>
        <end position="145"/>
    </location>
</feature>
<dbReference type="AlphaFoldDB" id="A0A117IM04"/>
<dbReference type="OrthoDB" id="572373at2"/>
<evidence type="ECO:0000313" key="2">
    <source>
        <dbReference type="EMBL" id="GAT14546.1"/>
    </source>
</evidence>
<feature type="transmembrane region" description="Helical" evidence="1">
    <location>
        <begin position="61"/>
        <end position="82"/>
    </location>
</feature>
<reference evidence="3" key="2">
    <citation type="submission" date="2016-02" db="EMBL/GenBank/DDBJ databases">
        <title>Draft genome sequence of five rapidly growing Mycobacterium species.</title>
        <authorList>
            <person name="Katahira K."/>
            <person name="Gotou Y."/>
            <person name="Iida K."/>
            <person name="Ogura Y."/>
            <person name="Hayashi T."/>
        </authorList>
    </citation>
    <scope>NUCLEOTIDE SEQUENCE [LARGE SCALE GENOMIC DNA]</scope>
    <source>
        <strain evidence="3">JCM6362</strain>
    </source>
</reference>
<dbReference type="RefSeq" id="WP_003924071.1">
    <property type="nucleotide sequence ID" value="NZ_BCTB01000009.1"/>
</dbReference>
<feature type="transmembrane region" description="Helical" evidence="1">
    <location>
        <begin position="89"/>
        <end position="107"/>
    </location>
</feature>
<organism evidence="2 3">
    <name type="scientific">Mycolicibacterium thermoresistibile</name>
    <name type="common">Mycobacterium thermoresistibile</name>
    <dbReference type="NCBI Taxonomy" id="1797"/>
    <lineage>
        <taxon>Bacteria</taxon>
        <taxon>Bacillati</taxon>
        <taxon>Actinomycetota</taxon>
        <taxon>Actinomycetes</taxon>
        <taxon>Mycobacteriales</taxon>
        <taxon>Mycobacteriaceae</taxon>
        <taxon>Mycolicibacterium</taxon>
    </lineage>
</organism>
<proteinExistence type="predicted"/>
<evidence type="ECO:0008006" key="4">
    <source>
        <dbReference type="Google" id="ProtNLM"/>
    </source>
</evidence>
<evidence type="ECO:0000313" key="3">
    <source>
        <dbReference type="Proteomes" id="UP000069654"/>
    </source>
</evidence>
<keyword evidence="1" id="KW-0472">Membrane</keyword>
<gene>
    <name evidence="2" type="ORF">RMCT_1516</name>
</gene>
<keyword evidence="1" id="KW-1133">Transmembrane helix</keyword>
<dbReference type="EMBL" id="BCTB01000009">
    <property type="protein sequence ID" value="GAT14546.1"/>
    <property type="molecule type" value="Genomic_DNA"/>
</dbReference>
<comment type="caution">
    <text evidence="2">The sequence shown here is derived from an EMBL/GenBank/DDBJ whole genome shotgun (WGS) entry which is preliminary data.</text>
</comment>
<sequence length="160" mass="16759">MTETGTTRRTTPKYMAVQGAALLMGALLLLIGAAGFIPGLTTGYDGLSWWGHESTARLFDMFTVSALHNIVHLAAGAGGLLLARSYAAARAYLLGGGAVFLALWGYGLAVDKAGPGNVIPLDNAGNWLHFALGVVMVVLGLTLAAQRDPTRHRRRAARAS</sequence>
<dbReference type="Pfam" id="PF14325">
    <property type="entry name" value="DUF4383"/>
    <property type="match status" value="1"/>
</dbReference>
<dbReference type="Proteomes" id="UP000069654">
    <property type="component" value="Unassembled WGS sequence"/>
</dbReference>
<evidence type="ECO:0000256" key="1">
    <source>
        <dbReference type="SAM" id="Phobius"/>
    </source>
</evidence>